<dbReference type="Proteomes" id="UP001066276">
    <property type="component" value="Chromosome 2_1"/>
</dbReference>
<dbReference type="AlphaFoldDB" id="A0AAV7V7C8"/>
<accession>A0AAV7V7C8</accession>
<sequence>MGFCGPERGGPAGGGEGPGRPLGRGRARGSLAGSSPRCAAAGSRGVLGVSAEGAVQGCIPLPASTREEQNRIWIRAGGGGTRSKAGTTEGSKKSRPGTYGQEPALVMPKASNHSPALRRRESKRKPRGIDQRAVSEDQVAEQFRGWDDRIYSSLLGQIRNLAAAREKGYFGRWRQPE</sequence>
<dbReference type="EMBL" id="JANPWB010000003">
    <property type="protein sequence ID" value="KAJ1197419.1"/>
    <property type="molecule type" value="Genomic_DNA"/>
</dbReference>
<gene>
    <name evidence="2" type="ORF">NDU88_001279</name>
</gene>
<organism evidence="2 3">
    <name type="scientific">Pleurodeles waltl</name>
    <name type="common">Iberian ribbed newt</name>
    <dbReference type="NCBI Taxonomy" id="8319"/>
    <lineage>
        <taxon>Eukaryota</taxon>
        <taxon>Metazoa</taxon>
        <taxon>Chordata</taxon>
        <taxon>Craniata</taxon>
        <taxon>Vertebrata</taxon>
        <taxon>Euteleostomi</taxon>
        <taxon>Amphibia</taxon>
        <taxon>Batrachia</taxon>
        <taxon>Caudata</taxon>
        <taxon>Salamandroidea</taxon>
        <taxon>Salamandridae</taxon>
        <taxon>Pleurodelinae</taxon>
        <taxon>Pleurodeles</taxon>
    </lineage>
</organism>
<name>A0AAV7V7C8_PLEWA</name>
<evidence type="ECO:0000313" key="3">
    <source>
        <dbReference type="Proteomes" id="UP001066276"/>
    </source>
</evidence>
<protein>
    <submittedName>
        <fullName evidence="2">Uncharacterized protein</fullName>
    </submittedName>
</protein>
<proteinExistence type="predicted"/>
<comment type="caution">
    <text evidence="2">The sequence shown here is derived from an EMBL/GenBank/DDBJ whole genome shotgun (WGS) entry which is preliminary data.</text>
</comment>
<feature type="compositionally biased region" description="Basic residues" evidence="1">
    <location>
        <begin position="116"/>
        <end position="126"/>
    </location>
</feature>
<feature type="compositionally biased region" description="Low complexity" evidence="1">
    <location>
        <begin position="28"/>
        <end position="37"/>
    </location>
</feature>
<feature type="region of interest" description="Disordered" evidence="1">
    <location>
        <begin position="59"/>
        <end position="139"/>
    </location>
</feature>
<reference evidence="2" key="1">
    <citation type="journal article" date="2022" name="bioRxiv">
        <title>Sequencing and chromosome-scale assembly of the giantPleurodeles waltlgenome.</title>
        <authorList>
            <person name="Brown T."/>
            <person name="Elewa A."/>
            <person name="Iarovenko S."/>
            <person name="Subramanian E."/>
            <person name="Araus A.J."/>
            <person name="Petzold A."/>
            <person name="Susuki M."/>
            <person name="Suzuki K.-i.T."/>
            <person name="Hayashi T."/>
            <person name="Toyoda A."/>
            <person name="Oliveira C."/>
            <person name="Osipova E."/>
            <person name="Leigh N.D."/>
            <person name="Simon A."/>
            <person name="Yun M.H."/>
        </authorList>
    </citation>
    <scope>NUCLEOTIDE SEQUENCE</scope>
    <source>
        <strain evidence="2">20211129_DDA</strain>
        <tissue evidence="2">Liver</tissue>
    </source>
</reference>
<keyword evidence="3" id="KW-1185">Reference proteome</keyword>
<feature type="region of interest" description="Disordered" evidence="1">
    <location>
        <begin position="1"/>
        <end position="44"/>
    </location>
</feature>
<evidence type="ECO:0000256" key="1">
    <source>
        <dbReference type="SAM" id="MobiDB-lite"/>
    </source>
</evidence>
<evidence type="ECO:0000313" key="2">
    <source>
        <dbReference type="EMBL" id="KAJ1197419.1"/>
    </source>
</evidence>
<feature type="compositionally biased region" description="Gly residues" evidence="1">
    <location>
        <begin position="7"/>
        <end position="22"/>
    </location>
</feature>